<feature type="signal peptide" evidence="14">
    <location>
        <begin position="1"/>
        <end position="29"/>
    </location>
</feature>
<evidence type="ECO:0000313" key="16">
    <source>
        <dbReference type="EMBL" id="MFC7420131.1"/>
    </source>
</evidence>
<organism evidence="16 17">
    <name type="scientific">Iodobacter arcticus</name>
    <dbReference type="NCBI Taxonomy" id="590593"/>
    <lineage>
        <taxon>Bacteria</taxon>
        <taxon>Pseudomonadati</taxon>
        <taxon>Pseudomonadota</taxon>
        <taxon>Betaproteobacteria</taxon>
        <taxon>Neisseriales</taxon>
        <taxon>Chitinibacteraceae</taxon>
        <taxon>Iodobacter</taxon>
    </lineage>
</organism>
<evidence type="ECO:0000256" key="1">
    <source>
        <dbReference type="ARBA" id="ARBA00004429"/>
    </source>
</evidence>
<evidence type="ECO:0000256" key="10">
    <source>
        <dbReference type="ARBA" id="ARBA00023136"/>
    </source>
</evidence>
<feature type="transmembrane region" description="Helical" evidence="13">
    <location>
        <begin position="208"/>
        <end position="233"/>
    </location>
</feature>
<evidence type="ECO:0000256" key="8">
    <source>
        <dbReference type="ARBA" id="ARBA00022927"/>
    </source>
</evidence>
<evidence type="ECO:0000256" key="7">
    <source>
        <dbReference type="ARBA" id="ARBA00022692"/>
    </source>
</evidence>
<dbReference type="Pfam" id="PF01618">
    <property type="entry name" value="MotA_ExbB"/>
    <property type="match status" value="1"/>
</dbReference>
<dbReference type="PANTHER" id="PTHR30625:SF16">
    <property type="entry name" value="BIOPOLYMER TRANSPORT PROTEIN EXBB"/>
    <property type="match status" value="1"/>
</dbReference>
<keyword evidence="7 13" id="KW-0812">Transmembrane</keyword>
<comment type="subcellular location">
    <subcellularLocation>
        <location evidence="1">Cell inner membrane</location>
        <topology evidence="1">Multi-pass membrane protein</topology>
    </subcellularLocation>
    <subcellularLocation>
        <location evidence="12">Membrane</location>
        <topology evidence="12">Multi-pass membrane protein</topology>
    </subcellularLocation>
</comment>
<reference evidence="17" key="1">
    <citation type="journal article" date="2019" name="Int. J. Syst. Evol. Microbiol.">
        <title>The Global Catalogue of Microorganisms (GCM) 10K type strain sequencing project: providing services to taxonomists for standard genome sequencing and annotation.</title>
        <authorList>
            <consortium name="The Broad Institute Genomics Platform"/>
            <consortium name="The Broad Institute Genome Sequencing Center for Infectious Disease"/>
            <person name="Wu L."/>
            <person name="Ma J."/>
        </authorList>
    </citation>
    <scope>NUCLEOTIDE SEQUENCE [LARGE SCALE GENOMIC DNA]</scope>
    <source>
        <strain evidence="17">CCUG 62945</strain>
    </source>
</reference>
<dbReference type="EMBL" id="JBHTBQ010000014">
    <property type="protein sequence ID" value="MFC7420131.1"/>
    <property type="molecule type" value="Genomic_DNA"/>
</dbReference>
<keyword evidence="17" id="KW-1185">Reference proteome</keyword>
<evidence type="ECO:0000313" key="17">
    <source>
        <dbReference type="Proteomes" id="UP001596473"/>
    </source>
</evidence>
<sequence length="275" mass="28715">MIINKNPVPASHKSIACIAALLLSHTAMAATPASAPLTALLPADMSPLGMFYAADHVVKSVLIGLILASLATWVVLLVKGSALFYARKEADRAIALLRQSASLADAIARTAAAPKQALAQLLLSDVQEELALSHQSAATQTLKERAGFRQEQIMAQKARQMTQGIGLLATIGSVAPFVGLFGTVWGIMNSFIGIAASKSTNLATVAPGIAEALLATAAGLVAAIPAVIIYNLFSRGINHYKALLKDASAQILLMLSRDLDVPQRLEIGSSSKAKD</sequence>
<feature type="transmembrane region" description="Helical" evidence="13">
    <location>
        <begin position="53"/>
        <end position="78"/>
    </location>
</feature>
<dbReference type="InterPro" id="IPR014164">
    <property type="entry name" value="TonB_ExbB_1"/>
</dbReference>
<dbReference type="Proteomes" id="UP001596473">
    <property type="component" value="Unassembled WGS sequence"/>
</dbReference>
<dbReference type="RefSeq" id="WP_380187759.1">
    <property type="nucleotide sequence ID" value="NZ_JBHTBQ010000014.1"/>
</dbReference>
<feature type="transmembrane region" description="Helical" evidence="13">
    <location>
        <begin position="164"/>
        <end position="188"/>
    </location>
</feature>
<evidence type="ECO:0000259" key="15">
    <source>
        <dbReference type="Pfam" id="PF01618"/>
    </source>
</evidence>
<comment type="subunit">
    <text evidence="2">The accessory proteins ExbB and ExbD seem to form a complex with TonB.</text>
</comment>
<evidence type="ECO:0000256" key="13">
    <source>
        <dbReference type="SAM" id="Phobius"/>
    </source>
</evidence>
<dbReference type="InterPro" id="IPR050790">
    <property type="entry name" value="ExbB/TolQ_transport"/>
</dbReference>
<keyword evidence="4 12" id="KW-0813">Transport</keyword>
<evidence type="ECO:0000256" key="6">
    <source>
        <dbReference type="ARBA" id="ARBA00022519"/>
    </source>
</evidence>
<name>A0ABW2QWT3_9NEIS</name>
<comment type="similarity">
    <text evidence="12">Belongs to the exbB/tolQ family.</text>
</comment>
<comment type="function">
    <text evidence="11">Involved in the TonB-dependent energy-dependent transport of various receptor-bound substrates. Protects ExbD from proteolytic degradation and functionally stabilizes TonB.</text>
</comment>
<keyword evidence="5" id="KW-1003">Cell membrane</keyword>
<keyword evidence="10 13" id="KW-0472">Membrane</keyword>
<evidence type="ECO:0000256" key="4">
    <source>
        <dbReference type="ARBA" id="ARBA00022448"/>
    </source>
</evidence>
<evidence type="ECO:0000256" key="11">
    <source>
        <dbReference type="ARBA" id="ARBA00024816"/>
    </source>
</evidence>
<proteinExistence type="inferred from homology"/>
<evidence type="ECO:0000256" key="14">
    <source>
        <dbReference type="SAM" id="SignalP"/>
    </source>
</evidence>
<feature type="domain" description="MotA/TolQ/ExbB proton channel" evidence="15">
    <location>
        <begin position="138"/>
        <end position="241"/>
    </location>
</feature>
<gene>
    <name evidence="16" type="primary">exbB</name>
    <name evidence="16" type="ORF">ACFQNF_09570</name>
</gene>
<dbReference type="InterPro" id="IPR002898">
    <property type="entry name" value="MotA_ExbB_proton_chnl"/>
</dbReference>
<keyword evidence="9 13" id="KW-1133">Transmembrane helix</keyword>
<accession>A0ABW2QWT3</accession>
<keyword evidence="6" id="KW-0997">Cell inner membrane</keyword>
<protein>
    <recommendedName>
        <fullName evidence="3">Biopolymer transport protein ExbB</fullName>
    </recommendedName>
</protein>
<evidence type="ECO:0000256" key="2">
    <source>
        <dbReference type="ARBA" id="ARBA00011471"/>
    </source>
</evidence>
<keyword evidence="14" id="KW-0732">Signal</keyword>
<comment type="caution">
    <text evidence="16">The sequence shown here is derived from an EMBL/GenBank/DDBJ whole genome shotgun (WGS) entry which is preliminary data.</text>
</comment>
<evidence type="ECO:0000256" key="5">
    <source>
        <dbReference type="ARBA" id="ARBA00022475"/>
    </source>
</evidence>
<keyword evidence="8 12" id="KW-0653">Protein transport</keyword>
<evidence type="ECO:0000256" key="3">
    <source>
        <dbReference type="ARBA" id="ARBA00022093"/>
    </source>
</evidence>
<feature type="chain" id="PRO_5045418390" description="Biopolymer transport protein ExbB" evidence="14">
    <location>
        <begin position="30"/>
        <end position="275"/>
    </location>
</feature>
<dbReference type="NCBIfam" id="TIGR02797">
    <property type="entry name" value="exbB"/>
    <property type="match status" value="1"/>
</dbReference>
<dbReference type="PANTHER" id="PTHR30625">
    <property type="entry name" value="PROTEIN TOLQ"/>
    <property type="match status" value="1"/>
</dbReference>
<evidence type="ECO:0000256" key="9">
    <source>
        <dbReference type="ARBA" id="ARBA00022989"/>
    </source>
</evidence>
<evidence type="ECO:0000256" key="12">
    <source>
        <dbReference type="RuleBase" id="RU004057"/>
    </source>
</evidence>